<evidence type="ECO:0000313" key="3">
    <source>
        <dbReference type="Proteomes" id="UP000254266"/>
    </source>
</evidence>
<sequence length="185" mass="20732">MYKFILVGLLFLSIQANATKPVKKLSLPLVCATIPSIEEQLCYSSTNSSYGPYDDVVFYKIDKYGEEVLLGSQSGGVATFGGFDFSLGGRYMWVSWAEEGHPFFEFYRTNDFLENGIKSKSLEVLGDYYFEQFTQFSENGNVAYSLTEGAFENCKDAGDGARESIDSETSKKNCIKQFNIESDKN</sequence>
<evidence type="ECO:0000313" key="2">
    <source>
        <dbReference type="EMBL" id="RDH84500.1"/>
    </source>
</evidence>
<name>A0A370DIX0_9GAMM</name>
<dbReference type="Proteomes" id="UP000254266">
    <property type="component" value="Unassembled WGS sequence"/>
</dbReference>
<organism evidence="2 3">
    <name type="scientific">endosymbiont of Galathealinum brachiosum</name>
    <dbReference type="NCBI Taxonomy" id="2200906"/>
    <lineage>
        <taxon>Bacteria</taxon>
        <taxon>Pseudomonadati</taxon>
        <taxon>Pseudomonadota</taxon>
        <taxon>Gammaproteobacteria</taxon>
        <taxon>sulfur-oxidizing symbionts</taxon>
    </lineage>
</organism>
<feature type="chain" id="PRO_5016604034" evidence="1">
    <location>
        <begin position="19"/>
        <end position="185"/>
    </location>
</feature>
<proteinExistence type="predicted"/>
<reference evidence="2 3" key="1">
    <citation type="journal article" date="2018" name="ISME J.">
        <title>Endosymbiont genomes yield clues of tubeworm success.</title>
        <authorList>
            <person name="Li Y."/>
            <person name="Liles M.R."/>
            <person name="Halanych K.M."/>
        </authorList>
    </citation>
    <scope>NUCLEOTIDE SEQUENCE [LARGE SCALE GENOMIC DNA]</scope>
    <source>
        <strain evidence="2">A1464</strain>
    </source>
</reference>
<comment type="caution">
    <text evidence="2">The sequence shown here is derived from an EMBL/GenBank/DDBJ whole genome shotgun (WGS) entry which is preliminary data.</text>
</comment>
<protein>
    <submittedName>
        <fullName evidence="2">Uncharacterized protein</fullName>
    </submittedName>
</protein>
<keyword evidence="3" id="KW-1185">Reference proteome</keyword>
<dbReference type="AlphaFoldDB" id="A0A370DIX0"/>
<evidence type="ECO:0000256" key="1">
    <source>
        <dbReference type="SAM" id="SignalP"/>
    </source>
</evidence>
<gene>
    <name evidence="2" type="ORF">DIZ80_03200</name>
</gene>
<accession>A0A370DIX0</accession>
<keyword evidence="1" id="KW-0732">Signal</keyword>
<dbReference type="EMBL" id="QFXC01000007">
    <property type="protein sequence ID" value="RDH84500.1"/>
    <property type="molecule type" value="Genomic_DNA"/>
</dbReference>
<feature type="signal peptide" evidence="1">
    <location>
        <begin position="1"/>
        <end position="18"/>
    </location>
</feature>